<accession>A0A6A5GNA3</accession>
<dbReference type="Proteomes" id="UP000483820">
    <property type="component" value="Chromosome IV"/>
</dbReference>
<dbReference type="EMBL" id="WUAV01000004">
    <property type="protein sequence ID" value="KAF1756026.1"/>
    <property type="molecule type" value="Genomic_DNA"/>
</dbReference>
<comment type="caution">
    <text evidence="1">The sequence shown here is derived from an EMBL/GenBank/DDBJ whole genome shotgun (WGS) entry which is preliminary data.</text>
</comment>
<proteinExistence type="predicted"/>
<sequence length="189" mass="21633">MINFKIPLMDEVKEVILSGGEFQLDDKGYLRFYKMGQFVAGQVNDVNDDKPCHQKEFGELERVDESVPRWNGGRNLEFLKDLMEEVNVRMEKLVGEQTIKIMAVRDSLSDAVRVIRREATEESTDENSICVAKVLRILLAPANVLTGSLAKKVQVMVQKVVKDYEVHPEKIPQEMVLRALRVVMNLQNE</sequence>
<evidence type="ECO:0000313" key="2">
    <source>
        <dbReference type="Proteomes" id="UP000483820"/>
    </source>
</evidence>
<evidence type="ECO:0008006" key="3">
    <source>
        <dbReference type="Google" id="ProtNLM"/>
    </source>
</evidence>
<dbReference type="AlphaFoldDB" id="A0A6A5GNA3"/>
<organism evidence="1 2">
    <name type="scientific">Caenorhabditis remanei</name>
    <name type="common">Caenorhabditis vulgaris</name>
    <dbReference type="NCBI Taxonomy" id="31234"/>
    <lineage>
        <taxon>Eukaryota</taxon>
        <taxon>Metazoa</taxon>
        <taxon>Ecdysozoa</taxon>
        <taxon>Nematoda</taxon>
        <taxon>Chromadorea</taxon>
        <taxon>Rhabditida</taxon>
        <taxon>Rhabditina</taxon>
        <taxon>Rhabditomorpha</taxon>
        <taxon>Rhabditoidea</taxon>
        <taxon>Rhabditidae</taxon>
        <taxon>Peloderinae</taxon>
        <taxon>Caenorhabditis</taxon>
    </lineage>
</organism>
<evidence type="ECO:0000313" key="1">
    <source>
        <dbReference type="EMBL" id="KAF1756026.1"/>
    </source>
</evidence>
<reference evidence="1 2" key="1">
    <citation type="submission" date="2019-12" db="EMBL/GenBank/DDBJ databases">
        <title>Chromosome-level assembly of the Caenorhabditis remanei genome.</title>
        <authorList>
            <person name="Teterina A.A."/>
            <person name="Willis J.H."/>
            <person name="Phillips P.C."/>
        </authorList>
    </citation>
    <scope>NUCLEOTIDE SEQUENCE [LARGE SCALE GENOMIC DNA]</scope>
    <source>
        <strain evidence="1 2">PX506</strain>
        <tissue evidence="1">Whole organism</tissue>
    </source>
</reference>
<dbReference type="RefSeq" id="XP_053583919.1">
    <property type="nucleotide sequence ID" value="XM_053729147.1"/>
</dbReference>
<name>A0A6A5GNA3_CAERE</name>
<gene>
    <name evidence="1" type="ORF">GCK72_012479</name>
</gene>
<dbReference type="CTD" id="78775513"/>
<protein>
    <recommendedName>
        <fullName evidence="3">SPK domain-containing protein</fullName>
    </recommendedName>
</protein>
<dbReference type="GeneID" id="78775513"/>
<dbReference type="KEGG" id="crq:GCK72_012479"/>